<evidence type="ECO:0000313" key="1">
    <source>
        <dbReference type="EMBL" id="EGZ22410.1"/>
    </source>
</evidence>
<evidence type="ECO:0000313" key="2">
    <source>
        <dbReference type="Proteomes" id="UP000002640"/>
    </source>
</evidence>
<dbReference type="Proteomes" id="UP000002640">
    <property type="component" value="Unassembled WGS sequence"/>
</dbReference>
<dbReference type="GeneID" id="20637942"/>
<dbReference type="InParanoid" id="G4Z6G2"/>
<accession>G4Z6G2</accession>
<dbReference type="AlphaFoldDB" id="G4Z6G2"/>
<dbReference type="OMA" id="MALMIEQ"/>
<reference evidence="1 2" key="1">
    <citation type="journal article" date="2006" name="Science">
        <title>Phytophthora genome sequences uncover evolutionary origins and mechanisms of pathogenesis.</title>
        <authorList>
            <person name="Tyler B.M."/>
            <person name="Tripathy S."/>
            <person name="Zhang X."/>
            <person name="Dehal P."/>
            <person name="Jiang R.H."/>
            <person name="Aerts A."/>
            <person name="Arredondo F.D."/>
            <person name="Baxter L."/>
            <person name="Bensasson D."/>
            <person name="Beynon J.L."/>
            <person name="Chapman J."/>
            <person name="Damasceno C.M."/>
            <person name="Dorrance A.E."/>
            <person name="Dou D."/>
            <person name="Dickerman A.W."/>
            <person name="Dubchak I.L."/>
            <person name="Garbelotto M."/>
            <person name="Gijzen M."/>
            <person name="Gordon S.G."/>
            <person name="Govers F."/>
            <person name="Grunwald N.J."/>
            <person name="Huang W."/>
            <person name="Ivors K.L."/>
            <person name="Jones R.W."/>
            <person name="Kamoun S."/>
            <person name="Krampis K."/>
            <person name="Lamour K.H."/>
            <person name="Lee M.K."/>
            <person name="McDonald W.H."/>
            <person name="Medina M."/>
            <person name="Meijer H.J."/>
            <person name="Nordberg E.K."/>
            <person name="Maclean D.J."/>
            <person name="Ospina-Giraldo M.D."/>
            <person name="Morris P.F."/>
            <person name="Phuntumart V."/>
            <person name="Putnam N.H."/>
            <person name="Rash S."/>
            <person name="Rose J.K."/>
            <person name="Sakihama Y."/>
            <person name="Salamov A.A."/>
            <person name="Savidor A."/>
            <person name="Scheuring C.F."/>
            <person name="Smith B.M."/>
            <person name="Sobral B.W."/>
            <person name="Terry A."/>
            <person name="Torto-Alalibo T.A."/>
            <person name="Win J."/>
            <person name="Xu Z."/>
            <person name="Zhang H."/>
            <person name="Grigoriev I.V."/>
            <person name="Rokhsar D.S."/>
            <person name="Boore J.L."/>
        </authorList>
    </citation>
    <scope>NUCLEOTIDE SEQUENCE [LARGE SCALE GENOMIC DNA]</scope>
    <source>
        <strain evidence="1 2">P6497</strain>
    </source>
</reference>
<proteinExistence type="predicted"/>
<dbReference type="RefSeq" id="XP_009525127.1">
    <property type="nucleotide sequence ID" value="XM_009526832.1"/>
</dbReference>
<protein>
    <submittedName>
        <fullName evidence="1">Uncharacterized protein</fullName>
    </submittedName>
</protein>
<name>G4Z6G2_PHYSP</name>
<dbReference type="KEGG" id="psoj:PHYSODRAFT_249611"/>
<sequence length="345" mass="37835">MGVFGKLEDIVKGITRVVKCANSMMTVIRVRVRGAAKQRKRMKYVSKSTCFLTALAKQCVLALRDLTACIRNIKTSDPQTSQEQLLAILYQTNNVVTDIPIAIGNWLGKNLPSSLFTSNWSHFKAFLVGANFTEAADGLNSTDISSLETWIKSNSTCGADLKSLLDRTWMTIEQYRQEDPDMSDAEVLLKISNSDLVLYDVTTVTNNCMALMIEQSSEATAYTSRQTLRKTFGVIINDLISSGKSNNGTTLKAKHYTFKALQMGLSVLSMSGFNTYDISTLLYAYVQTICGSTQFMGEIDDGNEAATLGLHTIQDAFNGSTSSWTREGDGAVIINFSSADTKGRS</sequence>
<organism evidence="1 2">
    <name type="scientific">Phytophthora sojae (strain P6497)</name>
    <name type="common">Soybean stem and root rot agent</name>
    <name type="synonym">Phytophthora megasperma f. sp. glycines</name>
    <dbReference type="NCBI Taxonomy" id="1094619"/>
    <lineage>
        <taxon>Eukaryota</taxon>
        <taxon>Sar</taxon>
        <taxon>Stramenopiles</taxon>
        <taxon>Oomycota</taxon>
        <taxon>Peronosporomycetes</taxon>
        <taxon>Peronosporales</taxon>
        <taxon>Peronosporaceae</taxon>
        <taxon>Phytophthora</taxon>
    </lineage>
</organism>
<keyword evidence="2" id="KW-1185">Reference proteome</keyword>
<gene>
    <name evidence="1" type="ORF">PHYSODRAFT_249611</name>
</gene>
<dbReference type="EMBL" id="JH159153">
    <property type="protein sequence ID" value="EGZ22410.1"/>
    <property type="molecule type" value="Genomic_DNA"/>
</dbReference>